<evidence type="ECO:0000256" key="4">
    <source>
        <dbReference type="SAM" id="MobiDB-lite"/>
    </source>
</evidence>
<dbReference type="PANTHER" id="PTHR43320:SF3">
    <property type="entry name" value="CARBOHYDRATE KINASE PFKB DOMAIN-CONTAINING PROTEIN"/>
    <property type="match status" value="1"/>
</dbReference>
<dbReference type="GO" id="GO:0016301">
    <property type="term" value="F:kinase activity"/>
    <property type="evidence" value="ECO:0007669"/>
    <property type="project" value="UniProtKB-KW"/>
</dbReference>
<dbReference type="Proteomes" id="UP001205105">
    <property type="component" value="Unassembled WGS sequence"/>
</dbReference>
<keyword evidence="3" id="KW-0418">Kinase</keyword>
<evidence type="ECO:0000259" key="5">
    <source>
        <dbReference type="Pfam" id="PF00294"/>
    </source>
</evidence>
<dbReference type="Pfam" id="PF00294">
    <property type="entry name" value="PfkB"/>
    <property type="match status" value="1"/>
</dbReference>
<dbReference type="PANTHER" id="PTHR43320">
    <property type="entry name" value="SUGAR KINASE"/>
    <property type="match status" value="1"/>
</dbReference>
<proteinExistence type="inferred from homology"/>
<evidence type="ECO:0000313" key="6">
    <source>
        <dbReference type="EMBL" id="KAI7840302.1"/>
    </source>
</evidence>
<evidence type="ECO:0000256" key="2">
    <source>
        <dbReference type="ARBA" id="ARBA00022679"/>
    </source>
</evidence>
<organism evidence="6 7">
    <name type="scientific">Chlorella ohadii</name>
    <dbReference type="NCBI Taxonomy" id="2649997"/>
    <lineage>
        <taxon>Eukaryota</taxon>
        <taxon>Viridiplantae</taxon>
        <taxon>Chlorophyta</taxon>
        <taxon>core chlorophytes</taxon>
        <taxon>Trebouxiophyceae</taxon>
        <taxon>Chlorellales</taxon>
        <taxon>Chlorellaceae</taxon>
        <taxon>Chlorella clade</taxon>
        <taxon>Chlorella</taxon>
    </lineage>
</organism>
<dbReference type="EMBL" id="JADXDR010000083">
    <property type="protein sequence ID" value="KAI7840302.1"/>
    <property type="molecule type" value="Genomic_DNA"/>
</dbReference>
<sequence length="436" mass="44200">MKLLSSSSRGRACGKAGAGRQPRQQALSLQGRPSLALSRTTSSSQLCSSHNGRLELALGGTAATDVQAAAADAAGGLEQQAYDVIGLAQAMVDLSAAVDDGLLAQLGVERGSRRLIGVEERAEVLARLEGRETAISAGGSLSNTLLALARLSAAGVARWGGAPLRVGMAGLVGSDPLGGFFTAQMRQAGVDVVSPPLAGAATGTVVVLTAQDASRTMLSYLGTPAEVEVDAALEAAIARSRCLVVEGYLWELPGAERTITKAIAAARRAGCVVAMTAGDAGVVSRHHAELWRAIDQGIDLLFTNASEAAELLRYEPPSAAQRQGLAAAASHLHCATGEQLALRLAPHCSAVVVTDGAAGSYIAALGEIHCQPPVWMESPPVDTCGAGERSAAADGWIWPEAAAALVEGLPAPQSSGGLRQVPSSAALAPSTPHAVG</sequence>
<feature type="region of interest" description="Disordered" evidence="4">
    <location>
        <begin position="413"/>
        <end position="436"/>
    </location>
</feature>
<feature type="domain" description="Carbohydrate kinase PfkB" evidence="5">
    <location>
        <begin position="116"/>
        <end position="387"/>
    </location>
</feature>
<dbReference type="CDD" id="cd01168">
    <property type="entry name" value="adenosine_kinase"/>
    <property type="match status" value="1"/>
</dbReference>
<gene>
    <name evidence="6" type="ORF">COHA_006084</name>
</gene>
<dbReference type="InterPro" id="IPR052700">
    <property type="entry name" value="Carb_kinase_PfkB-like"/>
</dbReference>
<protein>
    <recommendedName>
        <fullName evidence="5">Carbohydrate kinase PfkB domain-containing protein</fullName>
    </recommendedName>
</protein>
<reference evidence="6" key="1">
    <citation type="submission" date="2020-11" db="EMBL/GenBank/DDBJ databases">
        <title>Chlorella ohadii genome sequencing and assembly.</title>
        <authorList>
            <person name="Murik O."/>
            <person name="Treves H."/>
            <person name="Kedem I."/>
            <person name="Shotland Y."/>
            <person name="Kaplan A."/>
        </authorList>
    </citation>
    <scope>NUCLEOTIDE SEQUENCE</scope>
    <source>
        <strain evidence="6">1</strain>
    </source>
</reference>
<keyword evidence="7" id="KW-1185">Reference proteome</keyword>
<accession>A0AAD5DLS7</accession>
<comment type="caution">
    <text evidence="6">The sequence shown here is derived from an EMBL/GenBank/DDBJ whole genome shotgun (WGS) entry which is preliminary data.</text>
</comment>
<dbReference type="AlphaFoldDB" id="A0AAD5DLS7"/>
<feature type="compositionally biased region" description="Low complexity" evidence="4">
    <location>
        <begin position="1"/>
        <end position="20"/>
    </location>
</feature>
<keyword evidence="2" id="KW-0808">Transferase</keyword>
<feature type="region of interest" description="Disordered" evidence="4">
    <location>
        <begin position="1"/>
        <end position="33"/>
    </location>
</feature>
<name>A0AAD5DLS7_9CHLO</name>
<evidence type="ECO:0000256" key="1">
    <source>
        <dbReference type="ARBA" id="ARBA00010688"/>
    </source>
</evidence>
<dbReference type="InterPro" id="IPR029056">
    <property type="entry name" value="Ribokinase-like"/>
</dbReference>
<dbReference type="SUPFAM" id="SSF53613">
    <property type="entry name" value="Ribokinase-like"/>
    <property type="match status" value="1"/>
</dbReference>
<dbReference type="InterPro" id="IPR011611">
    <property type="entry name" value="PfkB_dom"/>
</dbReference>
<evidence type="ECO:0000256" key="3">
    <source>
        <dbReference type="ARBA" id="ARBA00022777"/>
    </source>
</evidence>
<feature type="compositionally biased region" description="Polar residues" evidence="4">
    <location>
        <begin position="413"/>
        <end position="423"/>
    </location>
</feature>
<comment type="similarity">
    <text evidence="1">Belongs to the carbohydrate kinase PfkB family.</text>
</comment>
<evidence type="ECO:0000313" key="7">
    <source>
        <dbReference type="Proteomes" id="UP001205105"/>
    </source>
</evidence>
<dbReference type="Gene3D" id="3.40.1190.20">
    <property type="match status" value="1"/>
</dbReference>